<dbReference type="InterPro" id="IPR002347">
    <property type="entry name" value="SDR_fam"/>
</dbReference>
<dbReference type="InterPro" id="IPR036291">
    <property type="entry name" value="NAD(P)-bd_dom_sf"/>
</dbReference>
<comment type="similarity">
    <text evidence="1">Belongs to the short-chain dehydrogenases/reductases (SDR) family.</text>
</comment>
<proteinExistence type="inferred from homology"/>
<dbReference type="PANTHER" id="PTHR43669">
    <property type="entry name" value="5-KETO-D-GLUCONATE 5-REDUCTASE"/>
    <property type="match status" value="1"/>
</dbReference>
<name>M7T0C9_EUTLA</name>
<dbReference type="SUPFAM" id="SSF51735">
    <property type="entry name" value="NAD(P)-binding Rossmann-fold domains"/>
    <property type="match status" value="1"/>
</dbReference>
<dbReference type="Proteomes" id="UP000012174">
    <property type="component" value="Unassembled WGS sequence"/>
</dbReference>
<dbReference type="OMA" id="LNWVVEG"/>
<keyword evidence="4" id="KW-1185">Reference proteome</keyword>
<dbReference type="EMBL" id="KB705980">
    <property type="protein sequence ID" value="EMR70012.1"/>
    <property type="molecule type" value="Genomic_DNA"/>
</dbReference>
<organism evidence="3 4">
    <name type="scientific">Eutypa lata (strain UCR-EL1)</name>
    <name type="common">Grapevine dieback disease fungus</name>
    <name type="synonym">Eutypa armeniacae</name>
    <dbReference type="NCBI Taxonomy" id="1287681"/>
    <lineage>
        <taxon>Eukaryota</taxon>
        <taxon>Fungi</taxon>
        <taxon>Dikarya</taxon>
        <taxon>Ascomycota</taxon>
        <taxon>Pezizomycotina</taxon>
        <taxon>Sordariomycetes</taxon>
        <taxon>Xylariomycetidae</taxon>
        <taxon>Xylariales</taxon>
        <taxon>Diatrypaceae</taxon>
        <taxon>Eutypa</taxon>
    </lineage>
</organism>
<dbReference type="eggNOG" id="KOG0725">
    <property type="taxonomic scope" value="Eukaryota"/>
</dbReference>
<evidence type="ECO:0000313" key="3">
    <source>
        <dbReference type="EMBL" id="EMR70012.1"/>
    </source>
</evidence>
<sequence>MSFTASFPEIKPFTKTWHTEPYPFISPTRPELSATGRNVVVTGGGTGIGKAIAVAFAQAGANSVAIIGRRLDRLESGAATISAAVPKDAKTQVLYEQADLLSRDDTTRALHSIANKLGGKIDVLVSNAGPEPDVGPITDATDEKLLRNFQGYVLTSIHAIQAFLPLAGPDPILLSTNTCFAHWPAISNFGLYSVSRAALLKLADYIQAENQHVRVVSVQPGWVASETNGNSKEAPDSAELPGQFYVWLASPEAAFLKGKFVWANFDAEELLERAEEIKSSRLLTTLLDGVDL</sequence>
<dbReference type="AlphaFoldDB" id="M7T0C9"/>
<dbReference type="GO" id="GO:0016491">
    <property type="term" value="F:oxidoreductase activity"/>
    <property type="evidence" value="ECO:0007669"/>
    <property type="project" value="UniProtKB-KW"/>
</dbReference>
<dbReference type="OrthoDB" id="1933717at2759"/>
<dbReference type="Gene3D" id="3.40.50.720">
    <property type="entry name" value="NAD(P)-binding Rossmann-like Domain"/>
    <property type="match status" value="1"/>
</dbReference>
<dbReference type="Pfam" id="PF00106">
    <property type="entry name" value="adh_short"/>
    <property type="match status" value="1"/>
</dbReference>
<dbReference type="PANTHER" id="PTHR43669:SF3">
    <property type="entry name" value="ALCOHOL DEHYDROGENASE, PUTATIVE (AFU_ORTHOLOGUE AFUA_3G03445)-RELATED"/>
    <property type="match status" value="1"/>
</dbReference>
<protein>
    <submittedName>
        <fullName evidence="3">Putative reductase protein</fullName>
    </submittedName>
</protein>
<gene>
    <name evidence="3" type="ORF">UCREL1_2969</name>
</gene>
<dbReference type="KEGG" id="ela:UCREL1_2969"/>
<dbReference type="HOGENOM" id="CLU_010194_8_2_1"/>
<accession>M7T0C9</accession>
<reference evidence="4" key="1">
    <citation type="journal article" date="2013" name="Genome Announc.">
        <title>Draft genome sequence of the grapevine dieback fungus Eutypa lata UCR-EL1.</title>
        <authorList>
            <person name="Blanco-Ulate B."/>
            <person name="Rolshausen P.E."/>
            <person name="Cantu D."/>
        </authorList>
    </citation>
    <scope>NUCLEOTIDE SEQUENCE [LARGE SCALE GENOMIC DNA]</scope>
    <source>
        <strain evidence="4">UCR-EL1</strain>
    </source>
</reference>
<dbReference type="PRINTS" id="PR00081">
    <property type="entry name" value="GDHRDH"/>
</dbReference>
<keyword evidence="2" id="KW-0560">Oxidoreductase</keyword>
<evidence type="ECO:0000313" key="4">
    <source>
        <dbReference type="Proteomes" id="UP000012174"/>
    </source>
</evidence>
<evidence type="ECO:0000256" key="1">
    <source>
        <dbReference type="ARBA" id="ARBA00006484"/>
    </source>
</evidence>
<evidence type="ECO:0000256" key="2">
    <source>
        <dbReference type="ARBA" id="ARBA00023002"/>
    </source>
</evidence>